<keyword evidence="1" id="KW-0812">Transmembrane</keyword>
<evidence type="ECO:0000313" key="2">
    <source>
        <dbReference type="EMBL" id="MAA13985.1"/>
    </source>
</evidence>
<reference evidence="2" key="1">
    <citation type="journal article" date="2017" name="Parasit. Vectors">
        <title>Sialotranscriptomics of Rhipicephalus zambeziensis reveals intricate expression profiles of secretory proteins and suggests tight temporal transcriptional regulation during blood-feeding.</title>
        <authorList>
            <person name="de Castro M.H."/>
            <person name="de Klerk D."/>
            <person name="Pienaar R."/>
            <person name="Rees D.J.G."/>
            <person name="Mans B.J."/>
        </authorList>
    </citation>
    <scope>NUCLEOTIDE SEQUENCE</scope>
    <source>
        <tissue evidence="2">Salivary glands</tissue>
    </source>
</reference>
<protein>
    <submittedName>
        <fullName evidence="2">Uncharacterized protein</fullName>
    </submittedName>
</protein>
<dbReference type="EMBL" id="GFPF01002839">
    <property type="protein sequence ID" value="MAA13985.1"/>
    <property type="molecule type" value="Transcribed_RNA"/>
</dbReference>
<evidence type="ECO:0000256" key="1">
    <source>
        <dbReference type="SAM" id="Phobius"/>
    </source>
</evidence>
<feature type="transmembrane region" description="Helical" evidence="1">
    <location>
        <begin position="7"/>
        <end position="25"/>
    </location>
</feature>
<accession>A0A224YAR6</accession>
<name>A0A224YAR6_9ACAR</name>
<proteinExistence type="predicted"/>
<sequence>MLPMAEKYLFMCVILIVIIIARISVNGHNGSYYTCQGRERRCHGNTRPNCLQKNQQPYFQCTSKNQSCEDGWRYYCRIPDVLTCRDGRSYCDCFCLLRRRTKPGPRQKPNLWPPRTGY</sequence>
<keyword evidence="1" id="KW-0472">Membrane</keyword>
<dbReference type="AlphaFoldDB" id="A0A224YAR6"/>
<keyword evidence="1" id="KW-1133">Transmembrane helix</keyword>
<organism evidence="2">
    <name type="scientific">Rhipicephalus zambeziensis</name>
    <dbReference type="NCBI Taxonomy" id="60191"/>
    <lineage>
        <taxon>Eukaryota</taxon>
        <taxon>Metazoa</taxon>
        <taxon>Ecdysozoa</taxon>
        <taxon>Arthropoda</taxon>
        <taxon>Chelicerata</taxon>
        <taxon>Arachnida</taxon>
        <taxon>Acari</taxon>
        <taxon>Parasitiformes</taxon>
        <taxon>Ixodida</taxon>
        <taxon>Ixodoidea</taxon>
        <taxon>Ixodidae</taxon>
        <taxon>Rhipicephalinae</taxon>
        <taxon>Rhipicephalus</taxon>
        <taxon>Rhipicephalus</taxon>
    </lineage>
</organism>